<name>A0A2P2PBZ1_RHIMU</name>
<dbReference type="EMBL" id="GGEC01071709">
    <property type="protein sequence ID" value="MBX52193.1"/>
    <property type="molecule type" value="Transcribed_RNA"/>
</dbReference>
<protein>
    <submittedName>
        <fullName evidence="1">Uncharacterized protein</fullName>
    </submittedName>
</protein>
<organism evidence="1">
    <name type="scientific">Rhizophora mucronata</name>
    <name type="common">Asiatic mangrove</name>
    <dbReference type="NCBI Taxonomy" id="61149"/>
    <lineage>
        <taxon>Eukaryota</taxon>
        <taxon>Viridiplantae</taxon>
        <taxon>Streptophyta</taxon>
        <taxon>Embryophyta</taxon>
        <taxon>Tracheophyta</taxon>
        <taxon>Spermatophyta</taxon>
        <taxon>Magnoliopsida</taxon>
        <taxon>eudicotyledons</taxon>
        <taxon>Gunneridae</taxon>
        <taxon>Pentapetalae</taxon>
        <taxon>rosids</taxon>
        <taxon>fabids</taxon>
        <taxon>Malpighiales</taxon>
        <taxon>Rhizophoraceae</taxon>
        <taxon>Rhizophora</taxon>
    </lineage>
</organism>
<evidence type="ECO:0000313" key="1">
    <source>
        <dbReference type="EMBL" id="MBX52193.1"/>
    </source>
</evidence>
<reference evidence="1" key="1">
    <citation type="submission" date="2018-02" db="EMBL/GenBank/DDBJ databases">
        <title>Rhizophora mucronata_Transcriptome.</title>
        <authorList>
            <person name="Meera S.P."/>
            <person name="Sreeshan A."/>
            <person name="Augustine A."/>
        </authorList>
    </citation>
    <scope>NUCLEOTIDE SEQUENCE</scope>
    <source>
        <tissue evidence="1">Leaf</tissue>
    </source>
</reference>
<proteinExistence type="predicted"/>
<sequence>MRHLKSNCVAYSGSRTKLDTRLYVTYRWHIHNCIQKWTPDYILLITISQ</sequence>
<accession>A0A2P2PBZ1</accession>
<dbReference type="AlphaFoldDB" id="A0A2P2PBZ1"/>